<organism evidence="6 7">
    <name type="scientific">Mycena citricolor</name>
    <dbReference type="NCBI Taxonomy" id="2018698"/>
    <lineage>
        <taxon>Eukaryota</taxon>
        <taxon>Fungi</taxon>
        <taxon>Dikarya</taxon>
        <taxon>Basidiomycota</taxon>
        <taxon>Agaricomycotina</taxon>
        <taxon>Agaricomycetes</taxon>
        <taxon>Agaricomycetidae</taxon>
        <taxon>Agaricales</taxon>
        <taxon>Marasmiineae</taxon>
        <taxon>Mycenaceae</taxon>
        <taxon>Mycena</taxon>
    </lineage>
</organism>
<feature type="region of interest" description="Disordered" evidence="3">
    <location>
        <begin position="1"/>
        <end position="65"/>
    </location>
</feature>
<feature type="compositionally biased region" description="Acidic residues" evidence="3">
    <location>
        <begin position="45"/>
        <end position="61"/>
    </location>
</feature>
<evidence type="ECO:0000256" key="2">
    <source>
        <dbReference type="PROSITE-ProRule" id="PRU00192"/>
    </source>
</evidence>
<dbReference type="SUPFAM" id="SSF64268">
    <property type="entry name" value="PX domain"/>
    <property type="match status" value="1"/>
</dbReference>
<sequence>MASSATSSKPPRIFGPGARPRSDFDAGINSSAAWTEHLEQSGSLSDEEPDEPDADVQDDDAEPLKSARALYDFEGKAEFRELSVEAGETLDVVREDLADGWSLVRNVAGEVGLLPRSYYTFTSDFMATPQVAASGFVHGTGGGLGSGHKRDASNRTITSRTMAESPAIVPQHTGEWRAAFPNFRQSLLGGKSLNRFSTFVTSGAEEWVLKGSSVPDMVAPAAHQKTDSNDSDLGDEEDEERNRLNLLGLGEADRHFVDVGHAWKAKLPPFRVLVHSPSKRTSTLSGSFTIYNVTSLFRTAPADGDHDEPPASPTRITVHRRFSHFVILHTALTRRLPGIALPPLPEKQYAGRFSEEFVEARRADLERYICRLVRHPVARYAEVVTFFLGCESDTEWKRLVPQHLAMPAAGPTFYARVFHPEFNVDADEASEAVDRFDTHTRAVGKGVQGLRNIFGRVREARIEMSQAERLLSYSLFSLITSKPLASAPTTGTSEEEEDYNTKSKGLLNEEGAWCWREGCTDCLRLTKAMQKTSEALQNVADLYDDHARRTQLVTHEALKGVAHPSSLYQASLVWNSDDCKPTFCREL</sequence>
<dbReference type="Pfam" id="PF14604">
    <property type="entry name" value="SH3_9"/>
    <property type="match status" value="1"/>
</dbReference>
<feature type="region of interest" description="Disordered" evidence="3">
    <location>
        <begin position="220"/>
        <end position="240"/>
    </location>
</feature>
<evidence type="ECO:0000259" key="5">
    <source>
        <dbReference type="PROSITE" id="PS50195"/>
    </source>
</evidence>
<dbReference type="InterPro" id="IPR001683">
    <property type="entry name" value="PX_dom"/>
</dbReference>
<dbReference type="GO" id="GO:0097320">
    <property type="term" value="P:plasma membrane tubulation"/>
    <property type="evidence" value="ECO:0007669"/>
    <property type="project" value="TreeGrafter"/>
</dbReference>
<dbReference type="Gene3D" id="3.30.1520.10">
    <property type="entry name" value="Phox-like domain"/>
    <property type="match status" value="1"/>
</dbReference>
<dbReference type="Gene3D" id="1.20.1270.60">
    <property type="entry name" value="Arfaptin homology (AH) domain/BAR domain"/>
    <property type="match status" value="1"/>
</dbReference>
<dbReference type="GO" id="GO:0035091">
    <property type="term" value="F:phosphatidylinositol binding"/>
    <property type="evidence" value="ECO:0007669"/>
    <property type="project" value="InterPro"/>
</dbReference>
<dbReference type="GO" id="GO:0031410">
    <property type="term" value="C:cytoplasmic vesicle"/>
    <property type="evidence" value="ECO:0007669"/>
    <property type="project" value="TreeGrafter"/>
</dbReference>
<dbReference type="InterPro" id="IPR001452">
    <property type="entry name" value="SH3_domain"/>
</dbReference>
<evidence type="ECO:0000256" key="1">
    <source>
        <dbReference type="ARBA" id="ARBA00022443"/>
    </source>
</evidence>
<dbReference type="InterPro" id="IPR036871">
    <property type="entry name" value="PX_dom_sf"/>
</dbReference>
<protein>
    <recommendedName>
        <fullName evidence="8">Sorting nexin</fullName>
    </recommendedName>
</protein>
<dbReference type="EMBL" id="CAVNYO010000403">
    <property type="protein sequence ID" value="CAK5274803.1"/>
    <property type="molecule type" value="Genomic_DNA"/>
</dbReference>
<evidence type="ECO:0000313" key="6">
    <source>
        <dbReference type="EMBL" id="CAK5274803.1"/>
    </source>
</evidence>
<evidence type="ECO:0008006" key="8">
    <source>
        <dbReference type="Google" id="ProtNLM"/>
    </source>
</evidence>
<reference evidence="6" key="1">
    <citation type="submission" date="2023-11" db="EMBL/GenBank/DDBJ databases">
        <authorList>
            <person name="De Vega J J."/>
            <person name="De Vega J J."/>
        </authorList>
    </citation>
    <scope>NUCLEOTIDE SEQUENCE</scope>
</reference>
<comment type="caution">
    <text evidence="6">The sequence shown here is derived from an EMBL/GenBank/DDBJ whole genome shotgun (WGS) entry which is preliminary data.</text>
</comment>
<keyword evidence="7" id="KW-1185">Reference proteome</keyword>
<feature type="compositionally biased region" description="Acidic residues" evidence="3">
    <location>
        <begin position="229"/>
        <end position="239"/>
    </location>
</feature>
<accession>A0AAD2HH54</accession>
<dbReference type="Gene3D" id="2.30.30.40">
    <property type="entry name" value="SH3 Domains"/>
    <property type="match status" value="1"/>
</dbReference>
<dbReference type="AlphaFoldDB" id="A0AAD2HH54"/>
<proteinExistence type="predicted"/>
<dbReference type="Pfam" id="PF00787">
    <property type="entry name" value="PX"/>
    <property type="match status" value="1"/>
</dbReference>
<feature type="domain" description="SH3" evidence="4">
    <location>
        <begin position="62"/>
        <end position="124"/>
    </location>
</feature>
<dbReference type="GO" id="GO:0016197">
    <property type="term" value="P:endosomal transport"/>
    <property type="evidence" value="ECO:0007669"/>
    <property type="project" value="TreeGrafter"/>
</dbReference>
<dbReference type="PROSITE" id="PS50195">
    <property type="entry name" value="PX"/>
    <property type="match status" value="1"/>
</dbReference>
<dbReference type="PANTHER" id="PTHR45827">
    <property type="entry name" value="SORTING NEXIN"/>
    <property type="match status" value="1"/>
</dbReference>
<dbReference type="PROSITE" id="PS50002">
    <property type="entry name" value="SH3"/>
    <property type="match status" value="1"/>
</dbReference>
<feature type="domain" description="PX" evidence="5">
    <location>
        <begin position="269"/>
        <end position="394"/>
    </location>
</feature>
<dbReference type="SMART" id="SM00312">
    <property type="entry name" value="PX"/>
    <property type="match status" value="1"/>
</dbReference>
<dbReference type="SUPFAM" id="SSF50044">
    <property type="entry name" value="SH3-domain"/>
    <property type="match status" value="1"/>
</dbReference>
<name>A0AAD2HH54_9AGAR</name>
<gene>
    <name evidence="6" type="ORF">MYCIT1_LOCUS22127</name>
</gene>
<dbReference type="Proteomes" id="UP001295794">
    <property type="component" value="Unassembled WGS sequence"/>
</dbReference>
<keyword evidence="1 2" id="KW-0728">SH3 domain</keyword>
<evidence type="ECO:0000256" key="3">
    <source>
        <dbReference type="SAM" id="MobiDB-lite"/>
    </source>
</evidence>
<evidence type="ECO:0000313" key="7">
    <source>
        <dbReference type="Proteomes" id="UP001295794"/>
    </source>
</evidence>
<evidence type="ECO:0000259" key="4">
    <source>
        <dbReference type="PROSITE" id="PS50002"/>
    </source>
</evidence>
<dbReference type="SMART" id="SM00326">
    <property type="entry name" value="SH3"/>
    <property type="match status" value="1"/>
</dbReference>
<dbReference type="InterPro" id="IPR036028">
    <property type="entry name" value="SH3-like_dom_sf"/>
</dbReference>
<dbReference type="GO" id="GO:0005886">
    <property type="term" value="C:plasma membrane"/>
    <property type="evidence" value="ECO:0007669"/>
    <property type="project" value="TreeGrafter"/>
</dbReference>
<dbReference type="InterPro" id="IPR027267">
    <property type="entry name" value="AH/BAR_dom_sf"/>
</dbReference>
<dbReference type="PANTHER" id="PTHR45827:SF1">
    <property type="entry name" value="SORTING NEXIN"/>
    <property type="match status" value="1"/>
</dbReference>
<dbReference type="GO" id="GO:0006897">
    <property type="term" value="P:endocytosis"/>
    <property type="evidence" value="ECO:0007669"/>
    <property type="project" value="TreeGrafter"/>
</dbReference>